<evidence type="ECO:0000313" key="2">
    <source>
        <dbReference type="Proteomes" id="UP000184471"/>
    </source>
</evidence>
<gene>
    <name evidence="1" type="ORF">SAMN05444351_2631</name>
</gene>
<dbReference type="AlphaFoldDB" id="A0A1M5JS75"/>
<evidence type="ECO:0000313" key="1">
    <source>
        <dbReference type="EMBL" id="SHG43394.1"/>
    </source>
</evidence>
<organism evidence="1 2">
    <name type="scientific">Geodermatophilus nigrescens</name>
    <dbReference type="NCBI Taxonomy" id="1070870"/>
    <lineage>
        <taxon>Bacteria</taxon>
        <taxon>Bacillati</taxon>
        <taxon>Actinomycetota</taxon>
        <taxon>Actinomycetes</taxon>
        <taxon>Geodermatophilales</taxon>
        <taxon>Geodermatophilaceae</taxon>
        <taxon>Geodermatophilus</taxon>
    </lineage>
</organism>
<dbReference type="EMBL" id="FQVX01000002">
    <property type="protein sequence ID" value="SHG43394.1"/>
    <property type="molecule type" value="Genomic_DNA"/>
</dbReference>
<accession>A0A1M5JS75</accession>
<dbReference type="STRING" id="1070870.SAMN05444351_2631"/>
<reference evidence="1 2" key="1">
    <citation type="submission" date="2016-11" db="EMBL/GenBank/DDBJ databases">
        <authorList>
            <person name="Jaros S."/>
            <person name="Januszkiewicz K."/>
            <person name="Wedrychowicz H."/>
        </authorList>
    </citation>
    <scope>NUCLEOTIDE SEQUENCE [LARGE SCALE GENOMIC DNA]</scope>
    <source>
        <strain evidence="1 2">DSM 45408</strain>
    </source>
</reference>
<sequence>MTTRPTLVPRREDATVVEVHGSRFLLEWLDLGTLAHAALDRPRDELPEPEAPAAA</sequence>
<keyword evidence="2" id="KW-1185">Reference proteome</keyword>
<dbReference type="RefSeq" id="WP_175562862.1">
    <property type="nucleotide sequence ID" value="NZ_FQVX01000002.1"/>
</dbReference>
<protein>
    <submittedName>
        <fullName evidence="1">Uncharacterized protein</fullName>
    </submittedName>
</protein>
<name>A0A1M5JS75_9ACTN</name>
<proteinExistence type="predicted"/>
<dbReference type="Proteomes" id="UP000184471">
    <property type="component" value="Unassembled WGS sequence"/>
</dbReference>